<dbReference type="GO" id="GO:0005730">
    <property type="term" value="C:nucleolus"/>
    <property type="evidence" value="ECO:0007669"/>
    <property type="project" value="TreeGrafter"/>
</dbReference>
<dbReference type="PANTHER" id="PTHR23092">
    <property type="entry name" value="POLY(A) RNA POLYMERASE"/>
    <property type="match status" value="1"/>
</dbReference>
<protein>
    <recommendedName>
        <fullName evidence="2">Poly(A) RNA polymerase mitochondrial-like central palm domain-containing protein</fullName>
    </recommendedName>
</protein>
<organism evidence="3 4">
    <name type="scientific">Didymella exigua CBS 183.55</name>
    <dbReference type="NCBI Taxonomy" id="1150837"/>
    <lineage>
        <taxon>Eukaryota</taxon>
        <taxon>Fungi</taxon>
        <taxon>Dikarya</taxon>
        <taxon>Ascomycota</taxon>
        <taxon>Pezizomycotina</taxon>
        <taxon>Dothideomycetes</taxon>
        <taxon>Pleosporomycetidae</taxon>
        <taxon>Pleosporales</taxon>
        <taxon>Pleosporineae</taxon>
        <taxon>Didymellaceae</taxon>
        <taxon>Didymella</taxon>
    </lineage>
</organism>
<name>A0A6A5RXX0_9PLEO</name>
<dbReference type="InterPro" id="IPR054708">
    <property type="entry name" value="MTPAP-like_central"/>
</dbReference>
<dbReference type="Pfam" id="PF22600">
    <property type="entry name" value="MTPAP-like_central"/>
    <property type="match status" value="1"/>
</dbReference>
<accession>A0A6A5RXX0</accession>
<sequence length="687" mass="77719">MHSIRARQICRAHNTFSPSLVLWQHFVAPNQHLARRLLKSSFATEPVQRRGGGSAGSIHEQPAADSDSTHLRDIVLTRAPVGTESEAVVNPQSYTISRHGRKPLSQDGGLRGEKDNRPYRRDRRQDVEKLLIESHNSCDESQDYEGVVVLPLHTQEHCTEHQLPWNIRDVENLAAEERLNLEILNFHEYIRPSPAENIARKHVIEQMRQHVRRYLPEHTLEVFGSERTGLSFATSDIDLRLVLESLYSTSTEAQLPPMLKQRYQMKGHLRRLHARLASGCRDSYLLPTMRWARYPLISLQDRNSGLDIQIVLSNDTALSRQLMQRYMEEYPYLRQLYSVVKATLNIRGLSDVFRGGVGSYSLFMMIVASLKHHPNPRHDAAGALVNFLGFWGSFKADQYSLSIEPPEYLAKTSPIMSRAAMDNIEEGKHAPLPPWMLNLRDPADETNDLGRKIVAWKHIQTTFADLFRCLHKDLEQNSRPSLLAQFVRPIHEVQKLHRQRLSKYGQSLSEAGRQHAPSDVANRAVQGADAMTEGRAFSDSAGLGAIAKLIRKVKNKRVGEVIRKVEATPVREVIGNVEATPIREVIRKVEGTLVREVIRKVEAISVRKVTVDKGRAANAYALREAHEDANKQSVADPEALEQAREAAQIDDVQAANTWLKDIEEASDHKETGKAFSDILGLNRKANK</sequence>
<feature type="domain" description="Poly(A) RNA polymerase mitochondrial-like central palm" evidence="2">
    <location>
        <begin position="180"/>
        <end position="320"/>
    </location>
</feature>
<dbReference type="SUPFAM" id="SSF81631">
    <property type="entry name" value="PAP/OAS1 substrate-binding domain"/>
    <property type="match status" value="1"/>
</dbReference>
<dbReference type="CDD" id="cd05402">
    <property type="entry name" value="NT_PAP_TUTase"/>
    <property type="match status" value="1"/>
</dbReference>
<dbReference type="InterPro" id="IPR045862">
    <property type="entry name" value="Trf4-like"/>
</dbReference>
<feature type="region of interest" description="Disordered" evidence="1">
    <location>
        <begin position="44"/>
        <end position="71"/>
    </location>
</feature>
<feature type="region of interest" description="Disordered" evidence="1">
    <location>
        <begin position="86"/>
        <end position="122"/>
    </location>
</feature>
<evidence type="ECO:0000313" key="3">
    <source>
        <dbReference type="EMBL" id="KAF1931868.1"/>
    </source>
</evidence>
<dbReference type="EMBL" id="ML978960">
    <property type="protein sequence ID" value="KAF1931868.1"/>
    <property type="molecule type" value="Genomic_DNA"/>
</dbReference>
<dbReference type="GO" id="GO:1990817">
    <property type="term" value="F:poly(A) RNA polymerase activity"/>
    <property type="evidence" value="ECO:0007669"/>
    <property type="project" value="InterPro"/>
</dbReference>
<gene>
    <name evidence="3" type="ORF">M421DRAFT_417611</name>
</gene>
<dbReference type="GeneID" id="54349199"/>
<dbReference type="InterPro" id="IPR043519">
    <property type="entry name" value="NT_sf"/>
</dbReference>
<keyword evidence="4" id="KW-1185">Reference proteome</keyword>
<dbReference type="GO" id="GO:0031123">
    <property type="term" value="P:RNA 3'-end processing"/>
    <property type="evidence" value="ECO:0007669"/>
    <property type="project" value="TreeGrafter"/>
</dbReference>
<dbReference type="AlphaFoldDB" id="A0A6A5RXX0"/>
<evidence type="ECO:0000313" key="4">
    <source>
        <dbReference type="Proteomes" id="UP000800082"/>
    </source>
</evidence>
<dbReference type="GO" id="GO:0043634">
    <property type="term" value="P:polyadenylation-dependent ncRNA catabolic process"/>
    <property type="evidence" value="ECO:0007669"/>
    <property type="project" value="TreeGrafter"/>
</dbReference>
<dbReference type="GO" id="GO:0003729">
    <property type="term" value="F:mRNA binding"/>
    <property type="evidence" value="ECO:0007669"/>
    <property type="project" value="TreeGrafter"/>
</dbReference>
<dbReference type="Gene3D" id="3.30.460.10">
    <property type="entry name" value="Beta Polymerase, domain 2"/>
    <property type="match status" value="1"/>
</dbReference>
<evidence type="ECO:0000259" key="2">
    <source>
        <dbReference type="Pfam" id="PF22600"/>
    </source>
</evidence>
<dbReference type="RefSeq" id="XP_033452116.1">
    <property type="nucleotide sequence ID" value="XM_033591531.1"/>
</dbReference>
<evidence type="ECO:0000256" key="1">
    <source>
        <dbReference type="SAM" id="MobiDB-lite"/>
    </source>
</evidence>
<dbReference type="GO" id="GO:0010605">
    <property type="term" value="P:negative regulation of macromolecule metabolic process"/>
    <property type="evidence" value="ECO:0007669"/>
    <property type="project" value="UniProtKB-ARBA"/>
</dbReference>
<dbReference type="SUPFAM" id="SSF81301">
    <property type="entry name" value="Nucleotidyltransferase"/>
    <property type="match status" value="1"/>
</dbReference>
<dbReference type="Gene3D" id="1.10.1410.10">
    <property type="match status" value="1"/>
</dbReference>
<dbReference type="GO" id="GO:0031499">
    <property type="term" value="C:TRAMP complex"/>
    <property type="evidence" value="ECO:0007669"/>
    <property type="project" value="TreeGrafter"/>
</dbReference>
<proteinExistence type="predicted"/>
<reference evidence="3" key="1">
    <citation type="journal article" date="2020" name="Stud. Mycol.">
        <title>101 Dothideomycetes genomes: a test case for predicting lifestyles and emergence of pathogens.</title>
        <authorList>
            <person name="Haridas S."/>
            <person name="Albert R."/>
            <person name="Binder M."/>
            <person name="Bloem J."/>
            <person name="Labutti K."/>
            <person name="Salamov A."/>
            <person name="Andreopoulos B."/>
            <person name="Baker S."/>
            <person name="Barry K."/>
            <person name="Bills G."/>
            <person name="Bluhm B."/>
            <person name="Cannon C."/>
            <person name="Castanera R."/>
            <person name="Culley D."/>
            <person name="Daum C."/>
            <person name="Ezra D."/>
            <person name="Gonzalez J."/>
            <person name="Henrissat B."/>
            <person name="Kuo A."/>
            <person name="Liang C."/>
            <person name="Lipzen A."/>
            <person name="Lutzoni F."/>
            <person name="Magnuson J."/>
            <person name="Mondo S."/>
            <person name="Nolan M."/>
            <person name="Ohm R."/>
            <person name="Pangilinan J."/>
            <person name="Park H.-J."/>
            <person name="Ramirez L."/>
            <person name="Alfaro M."/>
            <person name="Sun H."/>
            <person name="Tritt A."/>
            <person name="Yoshinaga Y."/>
            <person name="Zwiers L.-H."/>
            <person name="Turgeon B."/>
            <person name="Goodwin S."/>
            <person name="Spatafora J."/>
            <person name="Crous P."/>
            <person name="Grigoriev I."/>
        </authorList>
    </citation>
    <scope>NUCLEOTIDE SEQUENCE</scope>
    <source>
        <strain evidence="3">CBS 183.55</strain>
    </source>
</reference>
<dbReference type="OrthoDB" id="273917at2759"/>
<dbReference type="Proteomes" id="UP000800082">
    <property type="component" value="Unassembled WGS sequence"/>
</dbReference>
<feature type="compositionally biased region" description="Basic and acidic residues" evidence="1">
    <location>
        <begin position="110"/>
        <end position="122"/>
    </location>
</feature>
<dbReference type="PANTHER" id="PTHR23092:SF15">
    <property type="entry name" value="INACTIVE NON-CANONICAL POLY(A) RNA POLYMERASE PROTEIN TRF4-2-RELATED"/>
    <property type="match status" value="1"/>
</dbReference>